<reference evidence="1" key="1">
    <citation type="submission" date="2022-04" db="EMBL/GenBank/DDBJ databases">
        <title>Carnegiea gigantea Genome sequencing and assembly v2.</title>
        <authorList>
            <person name="Copetti D."/>
            <person name="Sanderson M.J."/>
            <person name="Burquez A."/>
            <person name="Wojciechowski M.F."/>
        </authorList>
    </citation>
    <scope>NUCLEOTIDE SEQUENCE</scope>
    <source>
        <strain evidence="1">SGP5-SGP5p</strain>
        <tissue evidence="1">Aerial part</tissue>
    </source>
</reference>
<dbReference type="AlphaFoldDB" id="A0A9Q1GSJ7"/>
<dbReference type="EMBL" id="JAKOGI010001347">
    <property type="protein sequence ID" value="KAJ8426116.1"/>
    <property type="molecule type" value="Genomic_DNA"/>
</dbReference>
<accession>A0A9Q1GSJ7</accession>
<dbReference type="OrthoDB" id="1761837at2759"/>
<proteinExistence type="predicted"/>
<evidence type="ECO:0000313" key="1">
    <source>
        <dbReference type="EMBL" id="KAJ8426116.1"/>
    </source>
</evidence>
<comment type="caution">
    <text evidence="1">The sequence shown here is derived from an EMBL/GenBank/DDBJ whole genome shotgun (WGS) entry which is preliminary data.</text>
</comment>
<organism evidence="1 2">
    <name type="scientific">Carnegiea gigantea</name>
    <dbReference type="NCBI Taxonomy" id="171969"/>
    <lineage>
        <taxon>Eukaryota</taxon>
        <taxon>Viridiplantae</taxon>
        <taxon>Streptophyta</taxon>
        <taxon>Embryophyta</taxon>
        <taxon>Tracheophyta</taxon>
        <taxon>Spermatophyta</taxon>
        <taxon>Magnoliopsida</taxon>
        <taxon>eudicotyledons</taxon>
        <taxon>Gunneridae</taxon>
        <taxon>Pentapetalae</taxon>
        <taxon>Caryophyllales</taxon>
        <taxon>Cactineae</taxon>
        <taxon>Cactaceae</taxon>
        <taxon>Cactoideae</taxon>
        <taxon>Echinocereeae</taxon>
        <taxon>Carnegiea</taxon>
    </lineage>
</organism>
<keyword evidence="2" id="KW-1185">Reference proteome</keyword>
<sequence length="158" mass="17558">MARKSQCSFTSNPAIAPFEGSTRGISVVNADVVIKEVHKEVHKNVARMFSKAILDKVSRIPLDGLPSLKGDFDSLYAAFLQRGVDVTPLKSKVQSKLDKASHWLNIKGAHYEAKVVELKQGHIDILNATEVMNTAMKANLEKTEAYVKESFKDLKNFQ</sequence>
<protein>
    <submittedName>
        <fullName evidence="1">Uncharacterized protein</fullName>
    </submittedName>
</protein>
<dbReference type="Proteomes" id="UP001153076">
    <property type="component" value="Unassembled WGS sequence"/>
</dbReference>
<name>A0A9Q1GSJ7_9CARY</name>
<gene>
    <name evidence="1" type="ORF">Cgig2_005761</name>
</gene>
<evidence type="ECO:0000313" key="2">
    <source>
        <dbReference type="Proteomes" id="UP001153076"/>
    </source>
</evidence>